<proteinExistence type="predicted"/>
<dbReference type="EMBL" id="CAKOFQ010009118">
    <property type="protein sequence ID" value="CAH2017090.1"/>
    <property type="molecule type" value="Genomic_DNA"/>
</dbReference>
<keyword evidence="2" id="KW-0472">Membrane</keyword>
<accession>A0A9P0VPS1</accession>
<gene>
    <name evidence="3" type="ORF">ACAOBT_LOCUS35795</name>
</gene>
<feature type="transmembrane region" description="Helical" evidence="2">
    <location>
        <begin position="110"/>
        <end position="130"/>
    </location>
</feature>
<keyword evidence="2" id="KW-1133">Transmembrane helix</keyword>
<reference evidence="3" key="1">
    <citation type="submission" date="2022-03" db="EMBL/GenBank/DDBJ databases">
        <authorList>
            <person name="Sayadi A."/>
        </authorList>
    </citation>
    <scope>NUCLEOTIDE SEQUENCE</scope>
</reference>
<keyword evidence="4" id="KW-1185">Reference proteome</keyword>
<evidence type="ECO:0000313" key="3">
    <source>
        <dbReference type="EMBL" id="CAH2017090.1"/>
    </source>
</evidence>
<evidence type="ECO:0000313" key="4">
    <source>
        <dbReference type="Proteomes" id="UP001152888"/>
    </source>
</evidence>
<dbReference type="Proteomes" id="UP001152888">
    <property type="component" value="Unassembled WGS sequence"/>
</dbReference>
<comment type="caution">
    <text evidence="3">The sequence shown here is derived from an EMBL/GenBank/DDBJ whole genome shotgun (WGS) entry which is preliminary data.</text>
</comment>
<dbReference type="AlphaFoldDB" id="A0A9P0VPS1"/>
<protein>
    <submittedName>
        <fullName evidence="3">Uncharacterized protein</fullName>
    </submittedName>
</protein>
<sequence length="133" mass="15391">MRGPIKKSRKKVVNLEDVIRTKPFPHIPTVSSLYTGIPDDPSPPEEPDVLPTVPEVPEEPEEDEEDEEDEEEDEDEEDPTCCQTFRMRSKQACCTCEKERRLWKLLKSQVAVLAVIFILFLIGYLLRRYVGSR</sequence>
<feature type="region of interest" description="Disordered" evidence="1">
    <location>
        <begin position="26"/>
        <end position="82"/>
    </location>
</feature>
<feature type="compositionally biased region" description="Acidic residues" evidence="1">
    <location>
        <begin position="56"/>
        <end position="79"/>
    </location>
</feature>
<name>A0A9P0VPS1_ACAOB</name>
<evidence type="ECO:0000256" key="2">
    <source>
        <dbReference type="SAM" id="Phobius"/>
    </source>
</evidence>
<keyword evidence="2" id="KW-0812">Transmembrane</keyword>
<organism evidence="3 4">
    <name type="scientific">Acanthoscelides obtectus</name>
    <name type="common">Bean weevil</name>
    <name type="synonym">Bruchus obtectus</name>
    <dbReference type="NCBI Taxonomy" id="200917"/>
    <lineage>
        <taxon>Eukaryota</taxon>
        <taxon>Metazoa</taxon>
        <taxon>Ecdysozoa</taxon>
        <taxon>Arthropoda</taxon>
        <taxon>Hexapoda</taxon>
        <taxon>Insecta</taxon>
        <taxon>Pterygota</taxon>
        <taxon>Neoptera</taxon>
        <taxon>Endopterygota</taxon>
        <taxon>Coleoptera</taxon>
        <taxon>Polyphaga</taxon>
        <taxon>Cucujiformia</taxon>
        <taxon>Chrysomeloidea</taxon>
        <taxon>Chrysomelidae</taxon>
        <taxon>Bruchinae</taxon>
        <taxon>Bruchini</taxon>
        <taxon>Acanthoscelides</taxon>
    </lineage>
</organism>
<evidence type="ECO:0000256" key="1">
    <source>
        <dbReference type="SAM" id="MobiDB-lite"/>
    </source>
</evidence>